<feature type="signal peptide" evidence="15">
    <location>
        <begin position="1"/>
        <end position="16"/>
    </location>
</feature>
<dbReference type="InterPro" id="IPR011118">
    <property type="entry name" value="Tannase/feruloyl_esterase"/>
</dbReference>
<dbReference type="SUPFAM" id="SSF53474">
    <property type="entry name" value="alpha/beta-Hydrolases"/>
    <property type="match status" value="1"/>
</dbReference>
<dbReference type="PRINTS" id="PR00176">
    <property type="entry name" value="NANEUSMPORT"/>
</dbReference>
<feature type="transmembrane region" description="Helical" evidence="16">
    <location>
        <begin position="690"/>
        <end position="717"/>
    </location>
</feature>
<comment type="caution">
    <text evidence="17">The sequence shown here is derived from an EMBL/GenBank/DDBJ whole genome shotgun (WGS) entry which is preliminary data.</text>
</comment>
<dbReference type="PROSITE" id="PS50267">
    <property type="entry name" value="NA_NEUROTRAN_SYMP_3"/>
    <property type="match status" value="1"/>
</dbReference>
<evidence type="ECO:0000256" key="3">
    <source>
        <dbReference type="ARBA" id="ARBA00022448"/>
    </source>
</evidence>
<reference evidence="17" key="1">
    <citation type="submission" date="2017-09" db="EMBL/GenBank/DDBJ databases">
        <title>Polyketide synthases of a Diaporthe helianthi virulent isolate.</title>
        <authorList>
            <person name="Baroncelli R."/>
        </authorList>
    </citation>
    <scope>NUCLEOTIDE SEQUENCE [LARGE SCALE GENOMIC DNA]</scope>
    <source>
        <strain evidence="17">7/96</strain>
    </source>
</reference>
<protein>
    <recommendedName>
        <fullName evidence="15">Carboxylic ester hydrolase</fullName>
        <ecNumber evidence="15">3.1.1.-</ecNumber>
    </recommendedName>
</protein>
<comment type="catalytic activity">
    <reaction evidence="14">
        <text>feruloyl-polysaccharide + H2O = ferulate + polysaccharide.</text>
        <dbReference type="EC" id="3.1.1.73"/>
    </reaction>
</comment>
<dbReference type="InterPro" id="IPR029058">
    <property type="entry name" value="AB_hydrolase_fold"/>
</dbReference>
<dbReference type="PANTHER" id="PTHR33938">
    <property type="entry name" value="FERULOYL ESTERASE B-RELATED"/>
    <property type="match status" value="1"/>
</dbReference>
<evidence type="ECO:0000256" key="14">
    <source>
        <dbReference type="ARBA" id="ARBA00034075"/>
    </source>
</evidence>
<dbReference type="GO" id="GO:0016020">
    <property type="term" value="C:membrane"/>
    <property type="evidence" value="ECO:0007669"/>
    <property type="project" value="UniProtKB-SubCell"/>
</dbReference>
<dbReference type="GO" id="GO:0046872">
    <property type="term" value="F:metal ion binding"/>
    <property type="evidence" value="ECO:0007669"/>
    <property type="project" value="UniProtKB-KW"/>
</dbReference>
<dbReference type="InParanoid" id="A0A2P5HPB1"/>
<sequence length="750" mass="81472">MWFLLMLPVFAAAVAADQASCTALARHNSGSLGLNGTILTNSTWTPAGAKNVSGTFNTAAFCEVTGKVFYPTNNYVVFKAWLPEETAYNGRFLAVGNGGMAGTIDENALLDNLNSGYAVAGGDSGHRAADNNNGQGEDGVYIPYLHDQDQILAWIHNSIAYFTPPARTVVEAYYDCAPKYSYYKGCSTGGAQAFALAQYHPELFDGIVAGCPGNWYSHLTLSFLWNAQASEGTGLEDEVTGQAILDFVESAVVDHCDELDGVKDGLIENPLTCEFDITTLACDSTTANSTQCLSPSQIAAFQKIYDGPRNSTGHSLYPGFSLGSENELIQQTSGSLSNSFTASILQNVVFDNLTYDVNSFDWDADVALLDRRVGTLIDEISPDLSAFRDRGGKLLVTQGWADPFNAATWPIDHKKQLEDVMGGDVSDWFSLFMLPGGGHCEGTISHQSTPQKPHSLEKLVEWVETGEVPQDMLFSDPPDGRKMTRKTIGRVIGTVLRLFAPDPPQSEAGRDQRPSRASFILAAMGGCIGIGNLLRYPSQVYNNYGLQWFIPYLLALLFLEIPLLILAIASLGFGLVWNGYVVVAYYVPILAWVMIYFRHSFSTPLPEVIANPDPIPGEIVDGSVARYTEYAAAGLFGETVGWCAFTWFIGFAPVVTMFILLSRGVSLPNALDGIRLYMATWRGELLGDRYIWQMASTLSTLYEIVGCFAVFGIIGFLQQLQLPQPGDDPIGSFSIAFLTYPAGVAEMPSS</sequence>
<comment type="similarity">
    <text evidence="2 15">Belongs to the tannase family.</text>
</comment>
<organism evidence="17 18">
    <name type="scientific">Diaporthe helianthi</name>
    <dbReference type="NCBI Taxonomy" id="158607"/>
    <lineage>
        <taxon>Eukaryota</taxon>
        <taxon>Fungi</taxon>
        <taxon>Dikarya</taxon>
        <taxon>Ascomycota</taxon>
        <taxon>Pezizomycotina</taxon>
        <taxon>Sordariomycetes</taxon>
        <taxon>Sordariomycetidae</taxon>
        <taxon>Diaporthales</taxon>
        <taxon>Diaporthaceae</taxon>
        <taxon>Diaporthe</taxon>
    </lineage>
</organism>
<keyword evidence="4" id="KW-0719">Serine esterase</keyword>
<keyword evidence="5" id="KW-0119">Carbohydrate metabolism</keyword>
<accession>A0A2P5HPB1</accession>
<keyword evidence="13" id="KW-1015">Disulfide bond</keyword>
<dbReference type="Pfam" id="PF00209">
    <property type="entry name" value="SNF"/>
    <property type="match status" value="1"/>
</dbReference>
<keyword evidence="3" id="KW-0813">Transport</keyword>
<keyword evidence="8 15" id="KW-0732">Signal</keyword>
<keyword evidence="11 16" id="KW-1133">Transmembrane helix</keyword>
<keyword evidence="10" id="KW-0106">Calcium</keyword>
<name>A0A2P5HPB1_DIAHE</name>
<gene>
    <name evidence="17" type="ORF">DHEL01_v209514</name>
</gene>
<feature type="chain" id="PRO_5015023603" description="Carboxylic ester hydrolase" evidence="15">
    <location>
        <begin position="17"/>
        <end position="750"/>
    </location>
</feature>
<keyword evidence="5" id="KW-0624">Polysaccharide degradation</keyword>
<evidence type="ECO:0000256" key="15">
    <source>
        <dbReference type="RuleBase" id="RU361238"/>
    </source>
</evidence>
<dbReference type="OrthoDB" id="3039123at2759"/>
<evidence type="ECO:0000256" key="10">
    <source>
        <dbReference type="ARBA" id="ARBA00022837"/>
    </source>
</evidence>
<evidence type="ECO:0000256" key="5">
    <source>
        <dbReference type="ARBA" id="ARBA00022651"/>
    </source>
</evidence>
<dbReference type="Proteomes" id="UP000094444">
    <property type="component" value="Unassembled WGS sequence"/>
</dbReference>
<keyword evidence="9 15" id="KW-0378">Hydrolase</keyword>
<dbReference type="GO" id="GO:0045493">
    <property type="term" value="P:xylan catabolic process"/>
    <property type="evidence" value="ECO:0007669"/>
    <property type="project" value="UniProtKB-KW"/>
</dbReference>
<evidence type="ECO:0000256" key="11">
    <source>
        <dbReference type="ARBA" id="ARBA00022989"/>
    </source>
</evidence>
<dbReference type="STRING" id="158607.A0A2P5HPB1"/>
<dbReference type="EMBL" id="MAVT02001086">
    <property type="protein sequence ID" value="POS72090.1"/>
    <property type="molecule type" value="Genomic_DNA"/>
</dbReference>
<dbReference type="InterPro" id="IPR000175">
    <property type="entry name" value="Na/ntran_symport"/>
</dbReference>
<keyword evidence="5" id="KW-0858">Xylan degradation</keyword>
<feature type="transmembrane region" description="Helical" evidence="16">
    <location>
        <begin position="548"/>
        <end position="571"/>
    </location>
</feature>
<keyword evidence="7" id="KW-0479">Metal-binding</keyword>
<dbReference type="Gene3D" id="3.40.50.1820">
    <property type="entry name" value="alpha/beta hydrolase"/>
    <property type="match status" value="1"/>
</dbReference>
<evidence type="ECO:0000256" key="12">
    <source>
        <dbReference type="ARBA" id="ARBA00023136"/>
    </source>
</evidence>
<evidence type="ECO:0000256" key="16">
    <source>
        <dbReference type="SAM" id="Phobius"/>
    </source>
</evidence>
<evidence type="ECO:0000256" key="4">
    <source>
        <dbReference type="ARBA" id="ARBA00022487"/>
    </source>
</evidence>
<evidence type="ECO:0000256" key="2">
    <source>
        <dbReference type="ARBA" id="ARBA00006249"/>
    </source>
</evidence>
<dbReference type="InterPro" id="IPR037272">
    <property type="entry name" value="SNS_sf"/>
</dbReference>
<keyword evidence="12 16" id="KW-0472">Membrane</keyword>
<dbReference type="Pfam" id="PF07519">
    <property type="entry name" value="Tannase"/>
    <property type="match status" value="1"/>
</dbReference>
<feature type="transmembrane region" description="Helical" evidence="16">
    <location>
        <begin position="577"/>
        <end position="597"/>
    </location>
</feature>
<dbReference type="PANTHER" id="PTHR33938:SF15">
    <property type="entry name" value="FERULOYL ESTERASE B-RELATED"/>
    <property type="match status" value="1"/>
</dbReference>
<comment type="subcellular location">
    <subcellularLocation>
        <location evidence="1">Membrane</location>
        <topology evidence="1">Multi-pass membrane protein</topology>
    </subcellularLocation>
</comment>
<evidence type="ECO:0000256" key="8">
    <source>
        <dbReference type="ARBA" id="ARBA00022729"/>
    </source>
</evidence>
<evidence type="ECO:0000313" key="18">
    <source>
        <dbReference type="Proteomes" id="UP000094444"/>
    </source>
</evidence>
<keyword evidence="6 16" id="KW-0812">Transmembrane</keyword>
<evidence type="ECO:0000256" key="13">
    <source>
        <dbReference type="ARBA" id="ARBA00023157"/>
    </source>
</evidence>
<evidence type="ECO:0000256" key="7">
    <source>
        <dbReference type="ARBA" id="ARBA00022723"/>
    </source>
</evidence>
<evidence type="ECO:0000256" key="1">
    <source>
        <dbReference type="ARBA" id="ARBA00004141"/>
    </source>
</evidence>
<proteinExistence type="inferred from homology"/>
<dbReference type="AlphaFoldDB" id="A0A2P5HPB1"/>
<keyword evidence="18" id="KW-1185">Reference proteome</keyword>
<evidence type="ECO:0000256" key="6">
    <source>
        <dbReference type="ARBA" id="ARBA00022692"/>
    </source>
</evidence>
<dbReference type="EC" id="3.1.1.-" evidence="15"/>
<evidence type="ECO:0000256" key="9">
    <source>
        <dbReference type="ARBA" id="ARBA00022801"/>
    </source>
</evidence>
<dbReference type="SUPFAM" id="SSF161070">
    <property type="entry name" value="SNF-like"/>
    <property type="match status" value="1"/>
</dbReference>
<feature type="transmembrane region" description="Helical" evidence="16">
    <location>
        <begin position="640"/>
        <end position="661"/>
    </location>
</feature>
<evidence type="ECO:0000313" key="17">
    <source>
        <dbReference type="EMBL" id="POS72090.1"/>
    </source>
</evidence>
<dbReference type="GO" id="GO:0030600">
    <property type="term" value="F:feruloyl esterase activity"/>
    <property type="evidence" value="ECO:0007669"/>
    <property type="project" value="UniProtKB-EC"/>
</dbReference>